<accession>A0A8W7PXD2</accession>
<evidence type="ECO:0000256" key="1">
    <source>
        <dbReference type="SAM" id="MobiDB-lite"/>
    </source>
</evidence>
<protein>
    <submittedName>
        <fullName evidence="2">Uncharacterized protein</fullName>
    </submittedName>
</protein>
<sequence length="256" mass="29088">MVLVLPKEQQNVLAGGVVCYRPKAWSITLLCTEQQRNALERFAPNDLPEPQPGGKAGQAEPRHDVGKMLISKRYPRLPTDRSVRDGAGYRRVEVVRLRPAHCRHPFHIAVHEDGAALFRRKLGSIFRQPHNTLQFDRAGHLTFRARRRIEVSFRHVTYSSGIGTGDMWILRSSSSIKPSFHCFRYTCQQPSPNVVAGMICRVRPQPNGLMPAVLSVEDDFSFGGGEIRGFVRQKVRKRKQDEGSILLNEWQSKPQQ</sequence>
<organism evidence="2">
    <name type="scientific">Anopheles coluzzii</name>
    <name type="common">African malaria mosquito</name>
    <dbReference type="NCBI Taxonomy" id="1518534"/>
    <lineage>
        <taxon>Eukaryota</taxon>
        <taxon>Metazoa</taxon>
        <taxon>Ecdysozoa</taxon>
        <taxon>Arthropoda</taxon>
        <taxon>Hexapoda</taxon>
        <taxon>Insecta</taxon>
        <taxon>Pterygota</taxon>
        <taxon>Neoptera</taxon>
        <taxon>Endopterygota</taxon>
        <taxon>Diptera</taxon>
        <taxon>Nematocera</taxon>
        <taxon>Culicoidea</taxon>
        <taxon>Culicidae</taxon>
        <taxon>Anophelinae</taxon>
        <taxon>Anopheles</taxon>
    </lineage>
</organism>
<reference evidence="2" key="1">
    <citation type="submission" date="2022-08" db="UniProtKB">
        <authorList>
            <consortium name="EnsemblMetazoa"/>
        </authorList>
    </citation>
    <scope>IDENTIFICATION</scope>
</reference>
<evidence type="ECO:0000313" key="2">
    <source>
        <dbReference type="EnsemblMetazoa" id="ACOM039546-PA.1"/>
    </source>
</evidence>
<proteinExistence type="predicted"/>
<feature type="region of interest" description="Disordered" evidence="1">
    <location>
        <begin position="43"/>
        <end position="64"/>
    </location>
</feature>
<dbReference type="EnsemblMetazoa" id="ACOM039546-RA">
    <property type="protein sequence ID" value="ACOM039546-PA.1"/>
    <property type="gene ID" value="ACOM039546"/>
</dbReference>
<name>A0A8W7PXD2_ANOCL</name>
<dbReference type="AlphaFoldDB" id="A0A8W7PXD2"/>
<dbReference type="Proteomes" id="UP000075882">
    <property type="component" value="Unassembled WGS sequence"/>
</dbReference>